<keyword evidence="6" id="KW-1185">Reference proteome</keyword>
<accession>A0ABV6FFF1</accession>
<dbReference type="Gene3D" id="3.30.450.80">
    <property type="entry name" value="Transcription factor LuxR-like, autoinducer-binding domain"/>
    <property type="match status" value="1"/>
</dbReference>
<dbReference type="SUPFAM" id="SSF46894">
    <property type="entry name" value="C-terminal effector domain of the bipartite response regulators"/>
    <property type="match status" value="1"/>
</dbReference>
<keyword evidence="3" id="KW-0804">Transcription</keyword>
<dbReference type="Gene3D" id="1.10.10.10">
    <property type="entry name" value="Winged helix-like DNA-binding domain superfamily/Winged helix DNA-binding domain"/>
    <property type="match status" value="1"/>
</dbReference>
<comment type="caution">
    <text evidence="5">The sequence shown here is derived from an EMBL/GenBank/DDBJ whole genome shotgun (WGS) entry which is preliminary data.</text>
</comment>
<dbReference type="InterPro" id="IPR005143">
    <property type="entry name" value="TF_LuxR_autoind-bd_dom"/>
</dbReference>
<keyword evidence="1" id="KW-0805">Transcription regulation</keyword>
<reference evidence="5 6" key="1">
    <citation type="submission" date="2024-09" db="EMBL/GenBank/DDBJ databases">
        <authorList>
            <person name="Sun Q."/>
            <person name="Mori K."/>
        </authorList>
    </citation>
    <scope>NUCLEOTIDE SEQUENCE [LARGE SCALE GENOMIC DNA]</scope>
    <source>
        <strain evidence="5 6">CCM 7792</strain>
    </source>
</reference>
<evidence type="ECO:0000256" key="2">
    <source>
        <dbReference type="ARBA" id="ARBA00023125"/>
    </source>
</evidence>
<dbReference type="PROSITE" id="PS00622">
    <property type="entry name" value="HTH_LUXR_1"/>
    <property type="match status" value="1"/>
</dbReference>
<dbReference type="InterPro" id="IPR000792">
    <property type="entry name" value="Tscrpt_reg_LuxR_C"/>
</dbReference>
<evidence type="ECO:0000256" key="3">
    <source>
        <dbReference type="ARBA" id="ARBA00023163"/>
    </source>
</evidence>
<dbReference type="SMART" id="SM00421">
    <property type="entry name" value="HTH_LUXR"/>
    <property type="match status" value="1"/>
</dbReference>
<evidence type="ECO:0000313" key="6">
    <source>
        <dbReference type="Proteomes" id="UP001589773"/>
    </source>
</evidence>
<dbReference type="SUPFAM" id="SSF75516">
    <property type="entry name" value="Pheromone-binding domain of LuxR-like quorum-sensing transcription factors"/>
    <property type="match status" value="1"/>
</dbReference>
<dbReference type="PROSITE" id="PS50043">
    <property type="entry name" value="HTH_LUXR_2"/>
    <property type="match status" value="1"/>
</dbReference>
<dbReference type="InterPro" id="IPR036388">
    <property type="entry name" value="WH-like_DNA-bd_sf"/>
</dbReference>
<evidence type="ECO:0000313" key="5">
    <source>
        <dbReference type="EMBL" id="MFC0252249.1"/>
    </source>
</evidence>
<dbReference type="EMBL" id="JBHLWP010000010">
    <property type="protein sequence ID" value="MFC0252249.1"/>
    <property type="molecule type" value="Genomic_DNA"/>
</dbReference>
<dbReference type="PANTHER" id="PTHR44688:SF16">
    <property type="entry name" value="DNA-BINDING TRANSCRIPTIONAL ACTIVATOR DEVR_DOSR"/>
    <property type="match status" value="1"/>
</dbReference>
<dbReference type="Proteomes" id="UP001589773">
    <property type="component" value="Unassembled WGS sequence"/>
</dbReference>
<organism evidence="5 6">
    <name type="scientific">Massilia consociata</name>
    <dbReference type="NCBI Taxonomy" id="760117"/>
    <lineage>
        <taxon>Bacteria</taxon>
        <taxon>Pseudomonadati</taxon>
        <taxon>Pseudomonadota</taxon>
        <taxon>Betaproteobacteria</taxon>
        <taxon>Burkholderiales</taxon>
        <taxon>Oxalobacteraceae</taxon>
        <taxon>Telluria group</taxon>
        <taxon>Massilia</taxon>
    </lineage>
</organism>
<dbReference type="Pfam" id="PF03472">
    <property type="entry name" value="Autoind_bind"/>
    <property type="match status" value="1"/>
</dbReference>
<gene>
    <name evidence="5" type="ORF">ACFFJK_10140</name>
</gene>
<keyword evidence="2" id="KW-0238">DNA-binding</keyword>
<name>A0ABV6FFF1_9BURK</name>
<sequence>MDALLDAQTETDIFRIMCTAARELGFDHCAYGLRTALPLSNPKTHLLNNYSSSWQQRYAEQNYLVVDPTVAHAMSSIAPLVWNDQVFMNCGAFWEDARAHGLNVGWAQASYDSKGNAGLLTLARSHDSLTPAELRDHGYKMAWLAQASHARLSCLILASQAADTQASLTTREIEILRWTADGKTSGEVSQILQISERTVNFHVQNSMDKLGVSNKTAAVIKAAMLRLL</sequence>
<dbReference type="CDD" id="cd06170">
    <property type="entry name" value="LuxR_C_like"/>
    <property type="match status" value="1"/>
</dbReference>
<dbReference type="Pfam" id="PF00196">
    <property type="entry name" value="GerE"/>
    <property type="match status" value="1"/>
</dbReference>
<evidence type="ECO:0000256" key="1">
    <source>
        <dbReference type="ARBA" id="ARBA00023015"/>
    </source>
</evidence>
<dbReference type="PANTHER" id="PTHR44688">
    <property type="entry name" value="DNA-BINDING TRANSCRIPTIONAL ACTIVATOR DEVR_DOSR"/>
    <property type="match status" value="1"/>
</dbReference>
<evidence type="ECO:0000259" key="4">
    <source>
        <dbReference type="PROSITE" id="PS50043"/>
    </source>
</evidence>
<dbReference type="InterPro" id="IPR016032">
    <property type="entry name" value="Sig_transdc_resp-reg_C-effctor"/>
</dbReference>
<dbReference type="InterPro" id="IPR036693">
    <property type="entry name" value="TF_LuxR_autoind-bd_dom_sf"/>
</dbReference>
<protein>
    <submittedName>
        <fullName evidence="5">LuxR family transcriptional regulator</fullName>
    </submittedName>
</protein>
<dbReference type="PRINTS" id="PR00038">
    <property type="entry name" value="HTHLUXR"/>
</dbReference>
<feature type="domain" description="HTH luxR-type" evidence="4">
    <location>
        <begin position="161"/>
        <end position="226"/>
    </location>
</feature>
<proteinExistence type="predicted"/>